<evidence type="ECO:0000256" key="2">
    <source>
        <dbReference type="ARBA" id="ARBA00022840"/>
    </source>
</evidence>
<dbReference type="Pfam" id="PF00069">
    <property type="entry name" value="Pkinase"/>
    <property type="match status" value="1"/>
</dbReference>
<dbReference type="InterPro" id="IPR011009">
    <property type="entry name" value="Kinase-like_dom_sf"/>
</dbReference>
<dbReference type="OMA" id="LEDPWVQ"/>
<feature type="binding site" evidence="3">
    <location>
        <position position="72"/>
    </location>
    <ligand>
        <name>ATP</name>
        <dbReference type="ChEBI" id="CHEBI:30616"/>
    </ligand>
</feature>
<dbReference type="PROSITE" id="PS50011">
    <property type="entry name" value="PROTEIN_KINASE_DOM"/>
    <property type="match status" value="1"/>
</dbReference>
<evidence type="ECO:0000256" key="4">
    <source>
        <dbReference type="RuleBase" id="RU000304"/>
    </source>
</evidence>
<evidence type="ECO:0000256" key="1">
    <source>
        <dbReference type="ARBA" id="ARBA00022741"/>
    </source>
</evidence>
<dbReference type="FunFam" id="1.10.510.10:FF:000571">
    <property type="entry name" value="Maternal embryonic leucine zipper kinase"/>
    <property type="match status" value="1"/>
</dbReference>
<keyword evidence="7" id="KW-1185">Reference proteome</keyword>
<comment type="similarity">
    <text evidence="4">Belongs to the protein kinase superfamily.</text>
</comment>
<dbReference type="CDD" id="cd13994">
    <property type="entry name" value="STKc_HAL4_like"/>
    <property type="match status" value="1"/>
</dbReference>
<dbReference type="PROSITE" id="PS00107">
    <property type="entry name" value="PROTEIN_KINASE_ATP"/>
    <property type="match status" value="1"/>
</dbReference>
<dbReference type="InterPro" id="IPR000719">
    <property type="entry name" value="Prot_kinase_dom"/>
</dbReference>
<dbReference type="GO" id="GO:0004674">
    <property type="term" value="F:protein serine/threonine kinase activity"/>
    <property type="evidence" value="ECO:0007669"/>
    <property type="project" value="UniProtKB-KW"/>
</dbReference>
<dbReference type="PANTHER" id="PTHR44167">
    <property type="entry name" value="OVARIAN-SPECIFIC SERINE/THREONINE-PROTEIN KINASE LOK-RELATED"/>
    <property type="match status" value="1"/>
</dbReference>
<dbReference type="EMBL" id="JAANIU010000243">
    <property type="protein sequence ID" value="KAG1573784.1"/>
    <property type="molecule type" value="Genomic_DNA"/>
</dbReference>
<dbReference type="Proteomes" id="UP000740926">
    <property type="component" value="Unassembled WGS sequence"/>
</dbReference>
<proteinExistence type="inferred from homology"/>
<dbReference type="GO" id="GO:0044773">
    <property type="term" value="P:mitotic DNA damage checkpoint signaling"/>
    <property type="evidence" value="ECO:0007669"/>
    <property type="project" value="TreeGrafter"/>
</dbReference>
<evidence type="ECO:0000313" key="7">
    <source>
        <dbReference type="Proteomes" id="UP000740926"/>
    </source>
</evidence>
<protein>
    <recommendedName>
        <fullName evidence="5">Protein kinase domain-containing protein</fullName>
    </recommendedName>
</protein>
<sequence length="316" mass="36622">MNQTTINYTTTRKPIKVIHHLFNKITHQFEKKYPNRRLNQYGTLQKKVIGTGASATVKIIQDHPHRTLYAVKIFQKNNKNHKENQLSKKRLLSEYCISSVLNHPNIINTIDLVLDTKYRYCIIMEYCSGGDLYSWIKEDKLIELHDINNLFKQLLQGLAYLHSLGVAHRDIKPENLLIQPLGGHYQLKITDFGEADVFREILQTESRLSDGVCGSIPYMAPEVFHLTSYDASQADVWSAAIVYTCMRLKGVPFFSARSLDANYRLYQSKYANRQYPAFDVLDKQSQDVLYDMLNPDPEKRFTIQDVLKLTYFSNVS</sequence>
<organism evidence="6 7">
    <name type="scientific">Rhizopus delemar</name>
    <dbReference type="NCBI Taxonomy" id="936053"/>
    <lineage>
        <taxon>Eukaryota</taxon>
        <taxon>Fungi</taxon>
        <taxon>Fungi incertae sedis</taxon>
        <taxon>Mucoromycota</taxon>
        <taxon>Mucoromycotina</taxon>
        <taxon>Mucoromycetes</taxon>
        <taxon>Mucorales</taxon>
        <taxon>Mucorineae</taxon>
        <taxon>Rhizopodaceae</taxon>
        <taxon>Rhizopus</taxon>
    </lineage>
</organism>
<reference evidence="6 7" key="1">
    <citation type="journal article" date="2020" name="Microb. Genom.">
        <title>Genetic diversity of clinical and environmental Mucorales isolates obtained from an investigation of mucormycosis cases among solid organ transplant recipients.</title>
        <authorList>
            <person name="Nguyen M.H."/>
            <person name="Kaul D."/>
            <person name="Muto C."/>
            <person name="Cheng S.J."/>
            <person name="Richter R.A."/>
            <person name="Bruno V.M."/>
            <person name="Liu G."/>
            <person name="Beyhan S."/>
            <person name="Sundermann A.J."/>
            <person name="Mounaud S."/>
            <person name="Pasculle A.W."/>
            <person name="Nierman W.C."/>
            <person name="Driscoll E."/>
            <person name="Cumbie R."/>
            <person name="Clancy C.J."/>
            <person name="Dupont C.L."/>
        </authorList>
    </citation>
    <scope>NUCLEOTIDE SEQUENCE [LARGE SCALE GENOMIC DNA]</scope>
    <source>
        <strain evidence="6 7">GL24</strain>
    </source>
</reference>
<dbReference type="SMART" id="SM00220">
    <property type="entry name" value="S_TKc"/>
    <property type="match status" value="1"/>
</dbReference>
<dbReference type="GO" id="GO:0005524">
    <property type="term" value="F:ATP binding"/>
    <property type="evidence" value="ECO:0007669"/>
    <property type="project" value="UniProtKB-UniRule"/>
</dbReference>
<dbReference type="AlphaFoldDB" id="A0A9P6ZB61"/>
<dbReference type="InterPro" id="IPR017441">
    <property type="entry name" value="Protein_kinase_ATP_BS"/>
</dbReference>
<keyword evidence="2 3" id="KW-0067">ATP-binding</keyword>
<comment type="caution">
    <text evidence="6">The sequence shown here is derived from an EMBL/GenBank/DDBJ whole genome shotgun (WGS) entry which is preliminary data.</text>
</comment>
<evidence type="ECO:0000259" key="5">
    <source>
        <dbReference type="PROSITE" id="PS50011"/>
    </source>
</evidence>
<keyword evidence="4" id="KW-0418">Kinase</keyword>
<evidence type="ECO:0000256" key="3">
    <source>
        <dbReference type="PROSITE-ProRule" id="PRU10141"/>
    </source>
</evidence>
<accession>A0A9P6ZB61</accession>
<dbReference type="SUPFAM" id="SSF56112">
    <property type="entry name" value="Protein kinase-like (PK-like)"/>
    <property type="match status" value="1"/>
</dbReference>
<name>A0A9P6ZB61_9FUNG</name>
<dbReference type="GO" id="GO:0005634">
    <property type="term" value="C:nucleus"/>
    <property type="evidence" value="ECO:0007669"/>
    <property type="project" value="TreeGrafter"/>
</dbReference>
<feature type="domain" description="Protein kinase" evidence="5">
    <location>
        <begin position="43"/>
        <end position="312"/>
    </location>
</feature>
<gene>
    <name evidence="6" type="ORF">G6F50_002551</name>
</gene>
<keyword evidence="1 3" id="KW-0547">Nucleotide-binding</keyword>
<dbReference type="Gene3D" id="1.10.510.10">
    <property type="entry name" value="Transferase(Phosphotransferase) domain 1"/>
    <property type="match status" value="1"/>
</dbReference>
<dbReference type="PROSITE" id="PS00108">
    <property type="entry name" value="PROTEIN_KINASE_ST"/>
    <property type="match status" value="1"/>
</dbReference>
<keyword evidence="4" id="KW-0723">Serine/threonine-protein kinase</keyword>
<evidence type="ECO:0000313" key="6">
    <source>
        <dbReference type="EMBL" id="KAG1573784.1"/>
    </source>
</evidence>
<dbReference type="InterPro" id="IPR008271">
    <property type="entry name" value="Ser/Thr_kinase_AS"/>
</dbReference>
<dbReference type="PANTHER" id="PTHR44167:SF24">
    <property type="entry name" value="SERINE_THREONINE-PROTEIN KINASE CHK2"/>
    <property type="match status" value="1"/>
</dbReference>
<keyword evidence="4" id="KW-0808">Transferase</keyword>